<dbReference type="AlphaFoldDB" id="A0A7S0GG59"/>
<feature type="transmembrane region" description="Helical" evidence="1">
    <location>
        <begin position="167"/>
        <end position="186"/>
    </location>
</feature>
<feature type="transmembrane region" description="Helical" evidence="1">
    <location>
        <begin position="233"/>
        <end position="255"/>
    </location>
</feature>
<proteinExistence type="predicted"/>
<keyword evidence="1" id="KW-0472">Membrane</keyword>
<dbReference type="EMBL" id="HBEL01030986">
    <property type="protein sequence ID" value="CAD8418339.1"/>
    <property type="molecule type" value="Transcribed_RNA"/>
</dbReference>
<accession>A0A7S0GG59</accession>
<feature type="transmembrane region" description="Helical" evidence="1">
    <location>
        <begin position="127"/>
        <end position="146"/>
    </location>
</feature>
<evidence type="ECO:0000256" key="1">
    <source>
        <dbReference type="SAM" id="Phobius"/>
    </source>
</evidence>
<organism evidence="2">
    <name type="scientific">Proboscia inermis</name>
    <dbReference type="NCBI Taxonomy" id="420281"/>
    <lineage>
        <taxon>Eukaryota</taxon>
        <taxon>Sar</taxon>
        <taxon>Stramenopiles</taxon>
        <taxon>Ochrophyta</taxon>
        <taxon>Bacillariophyta</taxon>
        <taxon>Coscinodiscophyceae</taxon>
        <taxon>Rhizosoleniophycidae</taxon>
        <taxon>Rhizosoleniales</taxon>
        <taxon>Rhizosoleniaceae</taxon>
        <taxon>Proboscia</taxon>
    </lineage>
</organism>
<feature type="transmembrane region" description="Helical" evidence="1">
    <location>
        <begin position="267"/>
        <end position="286"/>
    </location>
</feature>
<keyword evidence="1" id="KW-0812">Transmembrane</keyword>
<gene>
    <name evidence="2" type="ORF">PINE0816_LOCUS14474</name>
</gene>
<reference evidence="2" key="1">
    <citation type="submission" date="2021-01" db="EMBL/GenBank/DDBJ databases">
        <authorList>
            <person name="Corre E."/>
            <person name="Pelletier E."/>
            <person name="Niang G."/>
            <person name="Scheremetjew M."/>
            <person name="Finn R."/>
            <person name="Kale V."/>
            <person name="Holt S."/>
            <person name="Cochrane G."/>
            <person name="Meng A."/>
            <person name="Brown T."/>
            <person name="Cohen L."/>
        </authorList>
    </citation>
    <scope>NUCLEOTIDE SEQUENCE</scope>
    <source>
        <strain evidence="2">CCAP1064/1</strain>
    </source>
</reference>
<feature type="transmembrane region" description="Helical" evidence="1">
    <location>
        <begin position="54"/>
        <end position="76"/>
    </location>
</feature>
<sequence>MSESANEFDNDGSRSPRFGKWFSSLIFATITLVSAVSAANYTEERSSTSSRYQNWTVACASLSFTTTIIAVFMHISGCTSVYIVGTRLEGILSTAIVGFWAATVSISTDSKYGLAVDGTGAISNGNLYYFSWFGLITSVWVLSSYLQTAFYIDLPREMRSRGARIQSWSILLATGVVVCFSSLSIYNKSCAFNGGSDASFCRRTKFGIGLGGACGLLALYVLAIKLITRKNFLIAESFFSVCLIVTNCVGVAYITGELGPGAALGNLYYFSWASFGVSLVLGASCYEDYQNFKAGLYERDDEDDVQLSAVEVMGSDVQVEDLDDI</sequence>
<feature type="transmembrane region" description="Helical" evidence="1">
    <location>
        <begin position="88"/>
        <end position="107"/>
    </location>
</feature>
<evidence type="ECO:0000313" key="2">
    <source>
        <dbReference type="EMBL" id="CAD8418339.1"/>
    </source>
</evidence>
<keyword evidence="1" id="KW-1133">Transmembrane helix</keyword>
<protein>
    <submittedName>
        <fullName evidence="2">Uncharacterized protein</fullName>
    </submittedName>
</protein>
<feature type="transmembrane region" description="Helical" evidence="1">
    <location>
        <begin position="206"/>
        <end position="226"/>
    </location>
</feature>
<name>A0A7S0GG59_9STRA</name>
<feature type="transmembrane region" description="Helical" evidence="1">
    <location>
        <begin position="21"/>
        <end position="42"/>
    </location>
</feature>